<dbReference type="PROSITE" id="PS51257">
    <property type="entry name" value="PROKAR_LIPOPROTEIN"/>
    <property type="match status" value="1"/>
</dbReference>
<accession>A0A255YNC2</accession>
<sequence length="140" mass="14214">MRKMLILVLAATALVSCSKRGGLNARGPDELSIARGAPLVVPPDFALAPPKPGAPRAVGVDAQAAAMEALFGPGVKPPPRSQAEQQLLDRAGANNVDPAIRSQAADPKTSVVNKGNFIAEVLAAPVGSRDPALADVKVPG</sequence>
<dbReference type="EMBL" id="NOXT01000101">
    <property type="protein sequence ID" value="OYQ30154.1"/>
    <property type="molecule type" value="Genomic_DNA"/>
</dbReference>
<keyword evidence="3" id="KW-1185">Reference proteome</keyword>
<dbReference type="AlphaFoldDB" id="A0A255YNC2"/>
<dbReference type="InterPro" id="IPR021395">
    <property type="entry name" value="DUF3035"/>
</dbReference>
<gene>
    <name evidence="2" type="ORF">CHU93_06805</name>
</gene>
<comment type="caution">
    <text evidence="2">The sequence shown here is derived from an EMBL/GenBank/DDBJ whole genome shotgun (WGS) entry which is preliminary data.</text>
</comment>
<feature type="region of interest" description="Disordered" evidence="1">
    <location>
        <begin position="72"/>
        <end position="107"/>
    </location>
</feature>
<dbReference type="OrthoDB" id="8478256at2"/>
<protein>
    <recommendedName>
        <fullName evidence="4">DUF3035 domain-containing protein</fullName>
    </recommendedName>
</protein>
<evidence type="ECO:0000313" key="2">
    <source>
        <dbReference type="EMBL" id="OYQ30154.1"/>
    </source>
</evidence>
<evidence type="ECO:0000256" key="1">
    <source>
        <dbReference type="SAM" id="MobiDB-lite"/>
    </source>
</evidence>
<evidence type="ECO:0000313" key="3">
    <source>
        <dbReference type="Proteomes" id="UP000216991"/>
    </source>
</evidence>
<dbReference type="Pfam" id="PF11233">
    <property type="entry name" value="DUF3035"/>
    <property type="match status" value="1"/>
</dbReference>
<name>A0A255YNC2_9SPHN</name>
<organism evidence="2 3">
    <name type="scientific">Sandarakinorhabdus cyanobacteriorum</name>
    <dbReference type="NCBI Taxonomy" id="1981098"/>
    <lineage>
        <taxon>Bacteria</taxon>
        <taxon>Pseudomonadati</taxon>
        <taxon>Pseudomonadota</taxon>
        <taxon>Alphaproteobacteria</taxon>
        <taxon>Sphingomonadales</taxon>
        <taxon>Sphingosinicellaceae</taxon>
        <taxon>Sandarakinorhabdus</taxon>
    </lineage>
</organism>
<proteinExistence type="predicted"/>
<dbReference type="RefSeq" id="WP_094473354.1">
    <property type="nucleotide sequence ID" value="NZ_NOXT01000101.1"/>
</dbReference>
<dbReference type="Proteomes" id="UP000216991">
    <property type="component" value="Unassembled WGS sequence"/>
</dbReference>
<reference evidence="2 3" key="1">
    <citation type="submission" date="2017-07" db="EMBL/GenBank/DDBJ databases">
        <title>Sandarakinorhabdus cyanobacteriorum sp. nov., a novel bacterium isolated from cyanobacterial aggregates in a eutrophic lake.</title>
        <authorList>
            <person name="Cai H."/>
        </authorList>
    </citation>
    <scope>NUCLEOTIDE SEQUENCE [LARGE SCALE GENOMIC DNA]</scope>
    <source>
        <strain evidence="2 3">TH057</strain>
    </source>
</reference>
<evidence type="ECO:0008006" key="4">
    <source>
        <dbReference type="Google" id="ProtNLM"/>
    </source>
</evidence>